<dbReference type="EMBL" id="OVEO01000005">
    <property type="protein sequence ID" value="SPQ95957.1"/>
    <property type="molecule type" value="Genomic_DNA"/>
</dbReference>
<name>A0A3P3Y735_PLABS</name>
<evidence type="ECO:0008006" key="7">
    <source>
        <dbReference type="Google" id="ProtNLM"/>
    </source>
</evidence>
<keyword evidence="5" id="KW-0496">Mitochondrion</keyword>
<evidence type="ECO:0000313" key="5">
    <source>
        <dbReference type="EMBL" id="SPQ95957.1"/>
    </source>
</evidence>
<sequence>MEAVAAALHRDGKDLNLVNLHRLDAGTDSVLYTASYVVLYVLVDMRWERHDTEGSMFWVKRSSMPWHRLVIVNRLNITNVTEDLDRSMAMEFQKPFAFYRSSNGDVFAIWFSQQTDFDEFQQKWQTFAASKGSSLPPTPIPQQQQRPSLLSATPLRPAATAAPVLISPDFLLKSPSPSVSRLVPNTGRDDVTATPRRKRLNRREFERALRRLVDSDAFVDQLHRLYCSKMPTE</sequence>
<evidence type="ECO:0000256" key="1">
    <source>
        <dbReference type="ARBA" id="ARBA00004496"/>
    </source>
</evidence>
<dbReference type="Pfam" id="PF06058">
    <property type="entry name" value="DCP1"/>
    <property type="match status" value="1"/>
</dbReference>
<comment type="similarity">
    <text evidence="2">Belongs to the DCP1 family.</text>
</comment>
<dbReference type="GO" id="GO:0003729">
    <property type="term" value="F:mRNA binding"/>
    <property type="evidence" value="ECO:0007669"/>
    <property type="project" value="TreeGrafter"/>
</dbReference>
<reference evidence="5 6" key="1">
    <citation type="submission" date="2018-03" db="EMBL/GenBank/DDBJ databases">
        <authorList>
            <person name="Fogelqvist J."/>
        </authorList>
    </citation>
    <scope>NUCLEOTIDE SEQUENCE [LARGE SCALE GENOMIC DNA]</scope>
</reference>
<geneLocation type="mitochondrion" evidence="5"/>
<organism evidence="5 6">
    <name type="scientific">Plasmodiophora brassicae</name>
    <name type="common">Clubroot disease agent</name>
    <dbReference type="NCBI Taxonomy" id="37360"/>
    <lineage>
        <taxon>Eukaryota</taxon>
        <taxon>Sar</taxon>
        <taxon>Rhizaria</taxon>
        <taxon>Endomyxa</taxon>
        <taxon>Phytomyxea</taxon>
        <taxon>Plasmodiophorida</taxon>
        <taxon>Plasmodiophoridae</taxon>
        <taxon>Plasmodiophora</taxon>
    </lineage>
</organism>
<gene>
    <name evidence="5" type="ORF">PLBR_LOCUS3172</name>
</gene>
<dbReference type="GO" id="GO:0006397">
    <property type="term" value="P:mRNA processing"/>
    <property type="evidence" value="ECO:0007669"/>
    <property type="project" value="UniProtKB-KW"/>
</dbReference>
<evidence type="ECO:0000256" key="4">
    <source>
        <dbReference type="ARBA" id="ARBA00022664"/>
    </source>
</evidence>
<accession>A0A3P3Y735</accession>
<dbReference type="InterPro" id="IPR010334">
    <property type="entry name" value="Dcp1"/>
</dbReference>
<dbReference type="GO" id="GO:0000932">
    <property type="term" value="C:P-body"/>
    <property type="evidence" value="ECO:0007669"/>
    <property type="project" value="TreeGrafter"/>
</dbReference>
<dbReference type="PANTHER" id="PTHR16290">
    <property type="entry name" value="TRANSCRIPTION FACTOR SMIF DECAPPING ENZYME DCP1"/>
    <property type="match status" value="1"/>
</dbReference>
<dbReference type="PANTHER" id="PTHR16290:SF0">
    <property type="entry name" value="DECAPPING PROTEIN 1, ISOFORM A"/>
    <property type="match status" value="1"/>
</dbReference>
<proteinExistence type="inferred from homology"/>
<keyword evidence="4" id="KW-0507">mRNA processing</keyword>
<dbReference type="GO" id="GO:0000290">
    <property type="term" value="P:deadenylation-dependent decapping of nuclear-transcribed mRNA"/>
    <property type="evidence" value="ECO:0007669"/>
    <property type="project" value="InterPro"/>
</dbReference>
<dbReference type="Gene3D" id="2.30.29.30">
    <property type="entry name" value="Pleckstrin-homology domain (PH domain)/Phosphotyrosine-binding domain (PTB)"/>
    <property type="match status" value="1"/>
</dbReference>
<evidence type="ECO:0000256" key="2">
    <source>
        <dbReference type="ARBA" id="ARBA00008778"/>
    </source>
</evidence>
<evidence type="ECO:0000256" key="3">
    <source>
        <dbReference type="ARBA" id="ARBA00022490"/>
    </source>
</evidence>
<keyword evidence="3" id="KW-0963">Cytoplasm</keyword>
<comment type="subcellular location">
    <subcellularLocation>
        <location evidence="1">Cytoplasm</location>
    </subcellularLocation>
</comment>
<dbReference type="GO" id="GO:0008047">
    <property type="term" value="F:enzyme activator activity"/>
    <property type="evidence" value="ECO:0007669"/>
    <property type="project" value="InterPro"/>
</dbReference>
<dbReference type="InterPro" id="IPR011993">
    <property type="entry name" value="PH-like_dom_sf"/>
</dbReference>
<dbReference type="GO" id="GO:0031087">
    <property type="term" value="P:deadenylation-independent decapping of nuclear-transcribed mRNA"/>
    <property type="evidence" value="ECO:0007669"/>
    <property type="project" value="TreeGrafter"/>
</dbReference>
<dbReference type="SUPFAM" id="SSF50729">
    <property type="entry name" value="PH domain-like"/>
    <property type="match status" value="1"/>
</dbReference>
<evidence type="ECO:0000313" key="6">
    <source>
        <dbReference type="Proteomes" id="UP000290189"/>
    </source>
</evidence>
<dbReference type="Proteomes" id="UP000290189">
    <property type="component" value="Unassembled WGS sequence"/>
</dbReference>
<dbReference type="AlphaFoldDB" id="A0A3P3Y735"/>
<protein>
    <recommendedName>
        <fullName evidence="7">WH1 domain-containing protein</fullName>
    </recommendedName>
</protein>